<dbReference type="AlphaFoldDB" id="A0A7I3ZUQ2"/>
<evidence type="ECO:0000313" key="9">
    <source>
        <dbReference type="EnsemblPlants" id="PAC:32962277.CDS.1"/>
    </source>
</evidence>
<dbReference type="Pfam" id="PF04576">
    <property type="entry name" value="Zein-binding"/>
    <property type="match status" value="1"/>
</dbReference>
<reference evidence="9" key="3">
    <citation type="submission" date="2020-12" db="UniProtKB">
        <authorList>
            <consortium name="EnsemblPlants"/>
        </authorList>
    </citation>
    <scope>IDENTIFICATION</scope>
</reference>
<evidence type="ECO:0000256" key="2">
    <source>
        <dbReference type="ARBA" id="ARBA00022692"/>
    </source>
</evidence>
<evidence type="ECO:0000259" key="8">
    <source>
        <dbReference type="PROSITE" id="PS51775"/>
    </source>
</evidence>
<reference evidence="9 10" key="2">
    <citation type="journal article" date="2018" name="Plant J.">
        <title>The Physcomitrella patens chromosome-scale assembly reveals moss genome structure and evolution.</title>
        <authorList>
            <person name="Lang D."/>
            <person name="Ullrich K.K."/>
            <person name="Murat F."/>
            <person name="Fuchs J."/>
            <person name="Jenkins J."/>
            <person name="Haas F.B."/>
            <person name="Piednoel M."/>
            <person name="Gundlach H."/>
            <person name="Van Bel M."/>
            <person name="Meyberg R."/>
            <person name="Vives C."/>
            <person name="Morata J."/>
            <person name="Symeonidi A."/>
            <person name="Hiss M."/>
            <person name="Muchero W."/>
            <person name="Kamisugi Y."/>
            <person name="Saleh O."/>
            <person name="Blanc G."/>
            <person name="Decker E.L."/>
            <person name="van Gessel N."/>
            <person name="Grimwood J."/>
            <person name="Hayes R.D."/>
            <person name="Graham S.W."/>
            <person name="Gunter L.E."/>
            <person name="McDaniel S.F."/>
            <person name="Hoernstein S.N.W."/>
            <person name="Larsson A."/>
            <person name="Li F.W."/>
            <person name="Perroud P.F."/>
            <person name="Phillips J."/>
            <person name="Ranjan P."/>
            <person name="Rokshar D.S."/>
            <person name="Rothfels C.J."/>
            <person name="Schneider L."/>
            <person name="Shu S."/>
            <person name="Stevenson D.W."/>
            <person name="Thummler F."/>
            <person name="Tillich M."/>
            <person name="Villarreal Aguilar J.C."/>
            <person name="Widiez T."/>
            <person name="Wong G.K."/>
            <person name="Wymore A."/>
            <person name="Zhang Y."/>
            <person name="Zimmer A.D."/>
            <person name="Quatrano R.S."/>
            <person name="Mayer K.F.X."/>
            <person name="Goodstein D."/>
            <person name="Casacuberta J.M."/>
            <person name="Vandepoele K."/>
            <person name="Reski R."/>
            <person name="Cuming A.C."/>
            <person name="Tuskan G.A."/>
            <person name="Maumus F."/>
            <person name="Salse J."/>
            <person name="Schmutz J."/>
            <person name="Rensing S.A."/>
        </authorList>
    </citation>
    <scope>NUCLEOTIDE SEQUENCE [LARGE SCALE GENOMIC DNA]</scope>
    <source>
        <strain evidence="9 10">cv. Gransden 2004</strain>
    </source>
</reference>
<evidence type="ECO:0000256" key="7">
    <source>
        <dbReference type="SAM" id="Phobius"/>
    </source>
</evidence>
<dbReference type="PANTHER" id="PTHR31448:SF3">
    <property type="entry name" value="MYOSIN-BINDING PROTEIN 2"/>
    <property type="match status" value="1"/>
</dbReference>
<keyword evidence="5" id="KW-0175">Coiled coil</keyword>
<dbReference type="GeneID" id="112291512"/>
<keyword evidence="3 7" id="KW-1133">Transmembrane helix</keyword>
<proteinExistence type="predicted"/>
<protein>
    <recommendedName>
        <fullName evidence="8">GTD-binding domain-containing protein</fullName>
    </recommendedName>
</protein>
<feature type="region of interest" description="Disordered" evidence="6">
    <location>
        <begin position="439"/>
        <end position="458"/>
    </location>
</feature>
<dbReference type="RefSeq" id="XP_073394925.1">
    <property type="nucleotide sequence ID" value="XM_073538824.1"/>
</dbReference>
<feature type="region of interest" description="Disordered" evidence="6">
    <location>
        <begin position="90"/>
        <end position="109"/>
    </location>
</feature>
<dbReference type="RefSeq" id="XP_073394927.1">
    <property type="nucleotide sequence ID" value="XM_073538826.1"/>
</dbReference>
<accession>A0A7I3ZUQ2</accession>
<dbReference type="GO" id="GO:0016020">
    <property type="term" value="C:membrane"/>
    <property type="evidence" value="ECO:0007669"/>
    <property type="project" value="UniProtKB-SubCell"/>
</dbReference>
<evidence type="ECO:0000256" key="5">
    <source>
        <dbReference type="SAM" id="Coils"/>
    </source>
</evidence>
<dbReference type="GO" id="GO:0080115">
    <property type="term" value="F:myosin XI tail binding"/>
    <property type="evidence" value="ECO:0007669"/>
    <property type="project" value="UniProtKB-ARBA"/>
</dbReference>
<reference evidence="9 10" key="1">
    <citation type="journal article" date="2008" name="Science">
        <title>The Physcomitrella genome reveals evolutionary insights into the conquest of land by plants.</title>
        <authorList>
            <person name="Rensing S."/>
            <person name="Lang D."/>
            <person name="Zimmer A."/>
            <person name="Terry A."/>
            <person name="Salamov A."/>
            <person name="Shapiro H."/>
            <person name="Nishiyama T."/>
            <person name="Perroud P.-F."/>
            <person name="Lindquist E."/>
            <person name="Kamisugi Y."/>
            <person name="Tanahashi T."/>
            <person name="Sakakibara K."/>
            <person name="Fujita T."/>
            <person name="Oishi K."/>
            <person name="Shin-I T."/>
            <person name="Kuroki Y."/>
            <person name="Toyoda A."/>
            <person name="Suzuki Y."/>
            <person name="Hashimoto A."/>
            <person name="Yamaguchi K."/>
            <person name="Sugano A."/>
            <person name="Kohara Y."/>
            <person name="Fujiyama A."/>
            <person name="Anterola A."/>
            <person name="Aoki S."/>
            <person name="Ashton N."/>
            <person name="Barbazuk W.B."/>
            <person name="Barker E."/>
            <person name="Bennetzen J."/>
            <person name="Bezanilla M."/>
            <person name="Blankenship R."/>
            <person name="Cho S.H."/>
            <person name="Dutcher S."/>
            <person name="Estelle M."/>
            <person name="Fawcett J.A."/>
            <person name="Gundlach H."/>
            <person name="Hanada K."/>
            <person name="Heyl A."/>
            <person name="Hicks K.A."/>
            <person name="Hugh J."/>
            <person name="Lohr M."/>
            <person name="Mayer K."/>
            <person name="Melkozernov A."/>
            <person name="Murata T."/>
            <person name="Nelson D."/>
            <person name="Pils B."/>
            <person name="Prigge M."/>
            <person name="Reiss B."/>
            <person name="Renner T."/>
            <person name="Rombauts S."/>
            <person name="Rushton P."/>
            <person name="Sanderfoot A."/>
            <person name="Schween G."/>
            <person name="Shiu S.-H."/>
            <person name="Stueber K."/>
            <person name="Theodoulou F.L."/>
            <person name="Tu H."/>
            <person name="Van de Peer Y."/>
            <person name="Verrier P.J."/>
            <person name="Waters E."/>
            <person name="Wood A."/>
            <person name="Yang L."/>
            <person name="Cove D."/>
            <person name="Cuming A."/>
            <person name="Hasebe M."/>
            <person name="Lucas S."/>
            <person name="Mishler D.B."/>
            <person name="Reski R."/>
            <person name="Grigoriev I."/>
            <person name="Quatrano R.S."/>
            <person name="Boore J.L."/>
        </authorList>
    </citation>
    <scope>NUCLEOTIDE SEQUENCE [LARGE SCALE GENOMIC DNA]</scope>
    <source>
        <strain evidence="9 10">cv. Gransden 2004</strain>
    </source>
</reference>
<evidence type="ECO:0000256" key="1">
    <source>
        <dbReference type="ARBA" id="ARBA00004167"/>
    </source>
</evidence>
<feature type="transmembrane region" description="Helical" evidence="7">
    <location>
        <begin position="12"/>
        <end position="41"/>
    </location>
</feature>
<dbReference type="InParanoid" id="A0A7I3ZUQ2"/>
<comment type="subcellular location">
    <subcellularLocation>
        <location evidence="1">Membrane</location>
        <topology evidence="1">Single-pass membrane protein</topology>
    </subcellularLocation>
</comment>
<dbReference type="InterPro" id="IPR007656">
    <property type="entry name" value="GTD-bd"/>
</dbReference>
<evidence type="ECO:0000313" key="10">
    <source>
        <dbReference type="Proteomes" id="UP000006727"/>
    </source>
</evidence>
<dbReference type="PROSITE" id="PS51775">
    <property type="entry name" value="GTD_BINDING"/>
    <property type="match status" value="1"/>
</dbReference>
<keyword evidence="4 7" id="KW-0472">Membrane</keyword>
<evidence type="ECO:0000256" key="3">
    <source>
        <dbReference type="ARBA" id="ARBA00022989"/>
    </source>
</evidence>
<keyword evidence="10" id="KW-1185">Reference proteome</keyword>
<dbReference type="RefSeq" id="XP_073394928.1">
    <property type="nucleotide sequence ID" value="XM_073538827.1"/>
</dbReference>
<dbReference type="Gramene" id="Pp3c14_13350V3.1">
    <property type="protein sequence ID" value="PAC:32962277.CDS.1"/>
    <property type="gene ID" value="Pp3c14_13350"/>
</dbReference>
<dbReference type="Proteomes" id="UP000006727">
    <property type="component" value="Chromosome 14"/>
</dbReference>
<name>A0A7I3ZUQ2_PHYPA</name>
<feature type="region of interest" description="Disordered" evidence="6">
    <location>
        <begin position="565"/>
        <end position="609"/>
    </location>
</feature>
<feature type="region of interest" description="Disordered" evidence="6">
    <location>
        <begin position="410"/>
        <end position="431"/>
    </location>
</feature>
<organism evidence="9 10">
    <name type="scientific">Physcomitrium patens</name>
    <name type="common">Spreading-leaved earth moss</name>
    <name type="synonym">Physcomitrella patens</name>
    <dbReference type="NCBI Taxonomy" id="3218"/>
    <lineage>
        <taxon>Eukaryota</taxon>
        <taxon>Viridiplantae</taxon>
        <taxon>Streptophyta</taxon>
        <taxon>Embryophyta</taxon>
        <taxon>Bryophyta</taxon>
        <taxon>Bryophytina</taxon>
        <taxon>Bryopsida</taxon>
        <taxon>Funariidae</taxon>
        <taxon>Funariales</taxon>
        <taxon>Funariaceae</taxon>
        <taxon>Physcomitrium</taxon>
    </lineage>
</organism>
<dbReference type="RefSeq" id="XP_073394926.1">
    <property type="nucleotide sequence ID" value="XM_073538825.1"/>
</dbReference>
<feature type="coiled-coil region" evidence="5">
    <location>
        <begin position="178"/>
        <end position="279"/>
    </location>
</feature>
<feature type="domain" description="GTD-binding" evidence="8">
    <location>
        <begin position="172"/>
        <end position="270"/>
    </location>
</feature>
<keyword evidence="2 7" id="KW-0812">Transmembrane</keyword>
<sequence>MAWGSLHNDAAFHWSATALLFASGEALLALIVFICAVLNFFTSSFIRVSGLYVPCSCCTHLQKGSLENVDSVPQKDFVLPKPKSISVPIESEVSSRDVGNSDDSLRDGDLKKSSDFIAVCASSESTAREHLREDSPEGEKAGSVETNVVRSVQINEDSNGRCPEDVRREQYLKDQELLHALQLEREAMAALYSELEEERNSSATAASEALAMISRLQEEKAAIQMESRQFQRMVMEKALYDQEAIEVLKEILAKREEERLALEEEMHLYKERLEAVLMEERDYAQRAGVDCASMLHLEESYVDEKSITSPKSERAELTTTDRVAPNSRLAKEEEAEFLDRLNKTKSQLLTALLREGISEPASAIMESVSFANEIHKAMAKVSPRTDSLPVLDHDSQKTPLGLIAIKAGRENSLPIPPPTVHKGQLEQAPTKTTDCERAADAPVSASSEIDPPSSPFTVVEKTEVVLEEDDKKVSDEPVSTSSERGLPASSFAAIKKQTDKTLGMDGEKPPGKPEFVSLLSLKRRWIARGSQEVSLAESLAKAKEDRRMEEKRLSVLEYVRNLEEQLQQQGGRPTVQHARPTSINGGEEGTKFKSPGQLESSSSSVMSGSLERGNSFQRLIMDEDSVDNTTFLQDERRDKKYAQQYSFNSESDAQVSNDDGEIYVNAGRSEESVDEALSVHDIYEVQNHPHEAPSGFGIWVAGTKSGLEMQSPISDCLGKPDSFNVKENHTRDNEERETHFLSNSSAYPRADEDFDLERQWKDMNRTHYEDLPISTLHSKENSKSSGRRG</sequence>
<dbReference type="PANTHER" id="PTHR31448">
    <property type="entry name" value="MYOSIN-BINDING PROTEIN 2"/>
    <property type="match status" value="1"/>
</dbReference>
<feature type="compositionally biased region" description="Low complexity" evidence="6">
    <location>
        <begin position="600"/>
        <end position="609"/>
    </location>
</feature>
<dbReference type="EMBL" id="ABEU02000014">
    <property type="status" value="NOT_ANNOTATED_CDS"/>
    <property type="molecule type" value="Genomic_DNA"/>
</dbReference>
<evidence type="ECO:0000256" key="6">
    <source>
        <dbReference type="SAM" id="MobiDB-lite"/>
    </source>
</evidence>
<evidence type="ECO:0000256" key="4">
    <source>
        <dbReference type="ARBA" id="ARBA00023136"/>
    </source>
</evidence>
<feature type="region of interest" description="Disordered" evidence="6">
    <location>
        <begin position="766"/>
        <end position="789"/>
    </location>
</feature>
<dbReference type="InterPro" id="IPR039306">
    <property type="entry name" value="MYOB"/>
</dbReference>
<dbReference type="EnsemblPlants" id="Pp3c14_13350V3.1">
    <property type="protein sequence ID" value="PAC:32962277.CDS.1"/>
    <property type="gene ID" value="Pp3c14_13350"/>
</dbReference>